<gene>
    <name evidence="2" type="ORF">H0A36_16365</name>
</gene>
<dbReference type="GO" id="GO:0003725">
    <property type="term" value="F:double-stranded RNA binding"/>
    <property type="evidence" value="ECO:0007669"/>
    <property type="project" value="InterPro"/>
</dbReference>
<comment type="caution">
    <text evidence="2">The sequence shown here is derived from an EMBL/GenBank/DDBJ whole genome shotgun (WGS) entry which is preliminary data.</text>
</comment>
<dbReference type="PROSITE" id="PS51163">
    <property type="entry name" value="YRDC"/>
    <property type="match status" value="1"/>
</dbReference>
<organism evidence="2 3">
    <name type="scientific">Spartinivicinus marinus</name>
    <dbReference type="NCBI Taxonomy" id="2994442"/>
    <lineage>
        <taxon>Bacteria</taxon>
        <taxon>Pseudomonadati</taxon>
        <taxon>Pseudomonadota</taxon>
        <taxon>Gammaproteobacteria</taxon>
        <taxon>Oceanospirillales</taxon>
        <taxon>Zooshikellaceae</taxon>
        <taxon>Spartinivicinus</taxon>
    </lineage>
</organism>
<dbReference type="SUPFAM" id="SSF55821">
    <property type="entry name" value="YrdC/RibB"/>
    <property type="match status" value="1"/>
</dbReference>
<sequence>MSQFFQIHPENPQQRLINQAADIISEGGVVIYPTDSAYAIGCHIGEKKAIDRIRRIRQIDARHNFTLMCRDLAEISTYAKVDNSVYRLLKTYTPGAYTFILQATREVPRRFLHPKRRTIGLRVPDCLVTQALLEALGSPMMSVTMILPGDKEPMIDPYEMRQMLEQQVDLIIDGGYCGMEATTVISMLDDVPEILREGKGDPSPFKEPSAA</sequence>
<proteinExistence type="predicted"/>
<dbReference type="PANTHER" id="PTHR42828">
    <property type="entry name" value="DHBP SYNTHASE RIBB-LIKE ALPHA/BETA DOMAIN-CONTAINING PROTEIN"/>
    <property type="match status" value="1"/>
</dbReference>
<feature type="domain" description="YrdC-like" evidence="1">
    <location>
        <begin position="14"/>
        <end position="200"/>
    </location>
</feature>
<dbReference type="NCBIfam" id="TIGR00057">
    <property type="entry name" value="L-threonylcarbamoyladenylate synthase"/>
    <property type="match status" value="1"/>
</dbReference>
<dbReference type="RefSeq" id="WP_180569608.1">
    <property type="nucleotide sequence ID" value="NZ_JACCKB010000027.1"/>
</dbReference>
<evidence type="ECO:0000259" key="1">
    <source>
        <dbReference type="PROSITE" id="PS51163"/>
    </source>
</evidence>
<keyword evidence="3" id="KW-1185">Reference proteome</keyword>
<dbReference type="InterPro" id="IPR052532">
    <property type="entry name" value="SUA5_domain"/>
</dbReference>
<dbReference type="Pfam" id="PF01300">
    <property type="entry name" value="Sua5_yciO_yrdC"/>
    <property type="match status" value="1"/>
</dbReference>
<dbReference type="Gene3D" id="3.90.870.10">
    <property type="entry name" value="DHBP synthase"/>
    <property type="match status" value="1"/>
</dbReference>
<accession>A0A853IDJ6</accession>
<reference evidence="2 3" key="1">
    <citation type="submission" date="2020-07" db="EMBL/GenBank/DDBJ databases">
        <title>Endozoicomonas sp. nov., isolated from sediment.</title>
        <authorList>
            <person name="Gu T."/>
        </authorList>
    </citation>
    <scope>NUCLEOTIDE SEQUENCE [LARGE SCALE GENOMIC DNA]</scope>
    <source>
        <strain evidence="2 3">SM1973</strain>
    </source>
</reference>
<dbReference type="InterPro" id="IPR017945">
    <property type="entry name" value="DHBP_synth_RibB-like_a/b_dom"/>
</dbReference>
<dbReference type="InterPro" id="IPR006070">
    <property type="entry name" value="Sua5-like_dom"/>
</dbReference>
<dbReference type="PANTHER" id="PTHR42828:SF3">
    <property type="entry name" value="THREONYLCARBAMOYL-AMP SYNTHASE"/>
    <property type="match status" value="1"/>
</dbReference>
<dbReference type="EMBL" id="JACCKB010000027">
    <property type="protein sequence ID" value="NYZ67587.1"/>
    <property type="molecule type" value="Genomic_DNA"/>
</dbReference>
<evidence type="ECO:0000313" key="3">
    <source>
        <dbReference type="Proteomes" id="UP000569732"/>
    </source>
</evidence>
<name>A0A853IDJ6_9GAMM</name>
<dbReference type="AlphaFoldDB" id="A0A853IDJ6"/>
<evidence type="ECO:0000313" key="2">
    <source>
        <dbReference type="EMBL" id="NYZ67587.1"/>
    </source>
</evidence>
<protein>
    <submittedName>
        <fullName evidence="2">Threonylcarbamoyl-AMP synthase</fullName>
    </submittedName>
</protein>
<dbReference type="Proteomes" id="UP000569732">
    <property type="component" value="Unassembled WGS sequence"/>
</dbReference>